<accession>A0AAN8G2D4</accession>
<sequence>MTPYADRTSRVHCKFQQVVCCWQSKAMGSGLSAIAKLGPTSYEEEANMSLSPTYEDHNHHDDDNGQGRKHDDHDGKDHKPHSSARVQTSKTFYNIEDIENSDMDTMADVTDKESSHLIASTKTGRKIALVRQAETMNELPLRSKGLRVYDVDPPITRLAEHAASILGKALASETDIKWHTVITAPELASVQTGAAIAFSLAGDKTYVSIDEYLCEFTHRKMNFMTPMELMKMDVAAKVTEAIGSKESTDDSLGRVVGGIDAVQRKIAGNLIIVVGPTAFDAILQQLLGCDRKKMKSRKSIPQLACIILERGPKSWTLSKKQILPLSNNNYASTVFDPLYYTENKH</sequence>
<dbReference type="EMBL" id="WIXE01005702">
    <property type="protein sequence ID" value="KAK5981955.1"/>
    <property type="molecule type" value="Genomic_DNA"/>
</dbReference>
<dbReference type="AlphaFoldDB" id="A0AAN8G2D4"/>
<evidence type="ECO:0000313" key="2">
    <source>
        <dbReference type="EMBL" id="KAK5981955.1"/>
    </source>
</evidence>
<dbReference type="PANTHER" id="PTHR16469">
    <property type="entry name" value="UBIQUITIN-ASSOCIATED AND SH3 DOMAIN-CONTAINING BA-RELATED"/>
    <property type="match status" value="1"/>
</dbReference>
<dbReference type="InterPro" id="IPR029033">
    <property type="entry name" value="His_PPase_superfam"/>
</dbReference>
<comment type="caution">
    <text evidence="2">The sequence shown here is derived from an EMBL/GenBank/DDBJ whole genome shotgun (WGS) entry which is preliminary data.</text>
</comment>
<keyword evidence="3" id="KW-1185">Reference proteome</keyword>
<dbReference type="PANTHER" id="PTHR16469:SF27">
    <property type="entry name" value="UBIQUITIN-ASSOCIATED AND SH3 DOMAIN-CONTAINING BA-RELATED"/>
    <property type="match status" value="1"/>
</dbReference>
<dbReference type="Proteomes" id="UP001331761">
    <property type="component" value="Unassembled WGS sequence"/>
</dbReference>
<protein>
    <submittedName>
        <fullName evidence="2">Uncharacterized protein</fullName>
    </submittedName>
</protein>
<feature type="region of interest" description="Disordered" evidence="1">
    <location>
        <begin position="52"/>
        <end position="89"/>
    </location>
</feature>
<dbReference type="Pfam" id="PF00300">
    <property type="entry name" value="His_Phos_1"/>
    <property type="match status" value="1"/>
</dbReference>
<feature type="compositionally biased region" description="Basic and acidic residues" evidence="1">
    <location>
        <begin position="54"/>
        <end position="77"/>
    </location>
</feature>
<reference evidence="2 3" key="1">
    <citation type="submission" date="2019-10" db="EMBL/GenBank/DDBJ databases">
        <title>Assembly and Annotation for the nematode Trichostrongylus colubriformis.</title>
        <authorList>
            <person name="Martin J."/>
        </authorList>
    </citation>
    <scope>NUCLEOTIDE SEQUENCE [LARGE SCALE GENOMIC DNA]</scope>
    <source>
        <strain evidence="2">G859</strain>
        <tissue evidence="2">Whole worm</tissue>
    </source>
</reference>
<name>A0AAN8G2D4_TRICO</name>
<dbReference type="InterPro" id="IPR051710">
    <property type="entry name" value="Phosphatase_SH3-domain"/>
</dbReference>
<evidence type="ECO:0000256" key="1">
    <source>
        <dbReference type="SAM" id="MobiDB-lite"/>
    </source>
</evidence>
<proteinExistence type="predicted"/>
<organism evidence="2 3">
    <name type="scientific">Trichostrongylus colubriformis</name>
    <name type="common">Black scour worm</name>
    <dbReference type="NCBI Taxonomy" id="6319"/>
    <lineage>
        <taxon>Eukaryota</taxon>
        <taxon>Metazoa</taxon>
        <taxon>Ecdysozoa</taxon>
        <taxon>Nematoda</taxon>
        <taxon>Chromadorea</taxon>
        <taxon>Rhabditida</taxon>
        <taxon>Rhabditina</taxon>
        <taxon>Rhabditomorpha</taxon>
        <taxon>Strongyloidea</taxon>
        <taxon>Trichostrongylidae</taxon>
        <taxon>Trichostrongylus</taxon>
    </lineage>
</organism>
<evidence type="ECO:0000313" key="3">
    <source>
        <dbReference type="Proteomes" id="UP001331761"/>
    </source>
</evidence>
<gene>
    <name evidence="2" type="ORF">GCK32_004774</name>
</gene>
<dbReference type="SUPFAM" id="SSF53254">
    <property type="entry name" value="Phosphoglycerate mutase-like"/>
    <property type="match status" value="1"/>
</dbReference>
<dbReference type="InterPro" id="IPR013078">
    <property type="entry name" value="His_Pase_superF_clade-1"/>
</dbReference>
<dbReference type="GO" id="GO:0016791">
    <property type="term" value="F:phosphatase activity"/>
    <property type="evidence" value="ECO:0007669"/>
    <property type="project" value="UniProtKB-ARBA"/>
</dbReference>
<dbReference type="Gene3D" id="3.40.50.1240">
    <property type="entry name" value="Phosphoglycerate mutase-like"/>
    <property type="match status" value="1"/>
</dbReference>